<evidence type="ECO:0000259" key="3">
    <source>
        <dbReference type="PROSITE" id="PS50835"/>
    </source>
</evidence>
<feature type="chain" id="PRO_5029765899" description="Ig-like domain-containing protein" evidence="2">
    <location>
        <begin position="30"/>
        <end position="1844"/>
    </location>
</feature>
<dbReference type="InterPro" id="IPR003599">
    <property type="entry name" value="Ig_sub"/>
</dbReference>
<accession>A0A7I8DM47</accession>
<dbReference type="PANTHER" id="PTHR45615">
    <property type="entry name" value="MYOSIN HEAVY CHAIN, NON-MUSCLE"/>
    <property type="match status" value="1"/>
</dbReference>
<dbReference type="Gene3D" id="2.60.40.1080">
    <property type="match status" value="1"/>
</dbReference>
<keyword evidence="2" id="KW-0732">Signal</keyword>
<dbReference type="Gene3D" id="6.10.250.3110">
    <property type="match status" value="1"/>
</dbReference>
<gene>
    <name evidence="4" type="ORF">bsdcttw_14350</name>
</gene>
<name>A0A7I8DM47_9FIRM</name>
<feature type="coiled-coil region" evidence="1">
    <location>
        <begin position="1024"/>
        <end position="1114"/>
    </location>
</feature>
<evidence type="ECO:0000313" key="5">
    <source>
        <dbReference type="Proteomes" id="UP000515703"/>
    </source>
</evidence>
<dbReference type="InterPro" id="IPR008964">
    <property type="entry name" value="Invasin/intimin_cell_adhesion"/>
</dbReference>
<dbReference type="PROSITE" id="PS50835">
    <property type="entry name" value="IG_LIKE"/>
    <property type="match status" value="2"/>
</dbReference>
<protein>
    <recommendedName>
        <fullName evidence="3">Ig-like domain-containing protein</fullName>
    </recommendedName>
</protein>
<organism evidence="4 5">
    <name type="scientific">Anaerocolumna chitinilytica</name>
    <dbReference type="NCBI Taxonomy" id="1727145"/>
    <lineage>
        <taxon>Bacteria</taxon>
        <taxon>Bacillati</taxon>
        <taxon>Bacillota</taxon>
        <taxon>Clostridia</taxon>
        <taxon>Lachnospirales</taxon>
        <taxon>Lachnospiraceae</taxon>
        <taxon>Anaerocolumna</taxon>
    </lineage>
</organism>
<dbReference type="RefSeq" id="WP_185258724.1">
    <property type="nucleotide sequence ID" value="NZ_AP023368.1"/>
</dbReference>
<sequence length="1844" mass="200998">MKNKNIKQLMVIILLVAIIFQPMQMTVNAATGAVVTGASGTQYTLNHQYVKQLNINTGNITISDTGYTQTNGATESWDASSDAYVIKGQGSSANTITITNVNYVPTIYLLETEWSGYINIQSSIGCKLVIVGNVKAKNASSCGLVYVSNTSTSNTTKLEVVGLDKATSFLTADYVMGYSSNPLKYIGSVSLNNLNINCMSLESGVQTLGTFDMNNIKLTESKTLVSNESIRLFSNNNLTINNVIANHLVVIRANSSSTTTINTFISNSEIDSCYIQNSQTSSITVENSYFNYFGGINQNKATFKNVVIINFWSNFSASLFNLIDSTLANTTIATSNFLIGTYKINHSSFNDAGEGWVLDSTPTDDNANDVFLKKVRFRDNPNTYFLVTFPDGHISKLLSDTNGYLYPFVPKNSTNLLFQATDETGTANFGGYKLDYAAITTNDTTSNEPSILIQPTTITFSPYANTQISYSFDKSTWTPVTTDSNCQFKVVFPDGIGTIYLKYNGKLYSVTKDESGNAGSLIELKPKIVSQSAGNVSLIKGSQGTIFVNAKPVNANDTLQMQWYKDGSPLTGETNNVLTFSNPNDADIGTYTCNVSEDGLGTTTSSPIAVSVVDSTNAMSLNILAQSGNKTVTEDSTTEFYVVPNITEGVSYQWQKDGVNINGATSSKYNISTVKQSDEATYTCILKKDSEAITSNPITLTVVPNPLSGNVSELQDTVNNLTTQVNTLQTQINTANESLSDLQDMIDTLTGQINNLNNQITALNGQINDLSGNVSNLQDQVNALIIQKGKLQGDLDNANTEKAALQITINDLNTEITNKDNQVTYLQSLLDASEHDNEELQNQIDSLNVQISDMTIQINNLVSQVTTLTSERDSLQTQLDTANNTITNLQQKIIDLTNENHDLSSKLDSALLQIIILQGQVNALTTQNTNLEGQVNTLQAQIVDLQHQLDNTGSDNVELLQQISTLNTQVNNLTTQINQKDSQIVSLNVQISNLNTTITNLQTAVNNALDSLSEYEGTVLQDKINKILQENSELKNALTTLVQDKNSLLTQITDLNNLILSLQGENSSLSQQLQAAENQITALQSSLTLEIAKSNALQTQVDTLNGQITDLQTQLGQADSDKDSLINQITVLQGDLTSLNNHLTISNTTIADLNTQISSMNSTIVNLQNQINNALSELSEYEGNNLLEKIQDIKNKQTDITADLNEANALNSSLNSQLDTVNTQLTSLQHQIDVLTGQLGDKDAQITELLALIAQKDTEIAGKNTQINNLQNQVQSLQDTIDSLTGGNDIVAELTQQVNSLTQQINILNTKVNDLTGQLNVKDALINDLTIQLAAKNAQIIDLLKQIQDLQNSSGNQDEVNKLKDDINKLNDELTNAYDNIEKLKQQLEDLKNNPVTVVVPGSSGEGGTDTIADPSVPSTIIKEVNPDNVNEVVTNPVIKNGVNTDVVAQNGWELSSSLSKNAIWSDSLSPVTESYTGLYTFFDNGLNSDTGVLGAAMTVGYNGVPVAGLIDTKDGYMKYTFYARKVADKNNIYVCSVDIEKENYTTPVTSITSSLLKEPRSFTPENSYNTLADKAITLKLSADYGKYGRAAIKYQIVPESMDFDPDGTWKDVEGNTVTIPKQQENFRVYVKFIDKNGNYTVDKTVGFKVSTEKSNVTSPVFTMYKTVYLGYDYQVQLANVDGKVSYSSSNKKVASVNKSGVITSVNYGNAVISCTVKGKTNYTYKVIVTVADGKGKPTLNFIAQELQTSSDSPVLMMYKQLKKDSSTKLDISGLSKNARITYVNTDSNIAYISKYGTITGLKKGNTDILAIVDQEGRSYIYYIKVRVDDGTADPEYWTYLTAA</sequence>
<dbReference type="SMART" id="SM00409">
    <property type="entry name" value="IG"/>
    <property type="match status" value="2"/>
</dbReference>
<reference evidence="4 5" key="1">
    <citation type="submission" date="2020-08" db="EMBL/GenBank/DDBJ databases">
        <title>Draft genome sequencing of an Anaerocolumna strain isolated from anoxic soil subjected to BSD treatment.</title>
        <authorList>
            <person name="Uek A."/>
            <person name="Tonouchi A."/>
        </authorList>
    </citation>
    <scope>NUCLEOTIDE SEQUENCE [LARGE SCALE GENOMIC DNA]</scope>
    <source>
        <strain evidence="4 5">CTTW</strain>
    </source>
</reference>
<dbReference type="SUPFAM" id="SSF90257">
    <property type="entry name" value="Myosin rod fragments"/>
    <property type="match status" value="2"/>
</dbReference>
<feature type="domain" description="Ig-like" evidence="3">
    <location>
        <begin position="650"/>
        <end position="701"/>
    </location>
</feature>
<dbReference type="SUPFAM" id="SSF49373">
    <property type="entry name" value="Invasin/intimin cell-adhesion fragments"/>
    <property type="match status" value="2"/>
</dbReference>
<dbReference type="PANTHER" id="PTHR45615:SF63">
    <property type="entry name" value="CHROMOSOME UNDETERMINED SCAFFOLD_10, WHOLE GENOME SHOTGUN SEQUENCE"/>
    <property type="match status" value="1"/>
</dbReference>
<keyword evidence="1" id="KW-0175">Coiled coil</keyword>
<evidence type="ECO:0000313" key="4">
    <source>
        <dbReference type="EMBL" id="BCJ98394.1"/>
    </source>
</evidence>
<dbReference type="Gene3D" id="2.60.40.10">
    <property type="entry name" value="Immunoglobulins"/>
    <property type="match status" value="2"/>
</dbReference>
<proteinExistence type="predicted"/>
<dbReference type="InterPro" id="IPR013783">
    <property type="entry name" value="Ig-like_fold"/>
</dbReference>
<keyword evidence="5" id="KW-1185">Reference proteome</keyword>
<feature type="domain" description="Ig-like" evidence="3">
    <location>
        <begin position="526"/>
        <end position="609"/>
    </location>
</feature>
<dbReference type="Pfam" id="PF13895">
    <property type="entry name" value="Ig_2"/>
    <property type="match status" value="1"/>
</dbReference>
<dbReference type="EMBL" id="AP023368">
    <property type="protein sequence ID" value="BCJ98394.1"/>
    <property type="molecule type" value="Genomic_DNA"/>
</dbReference>
<feature type="coiled-coil region" evidence="1">
    <location>
        <begin position="1150"/>
        <end position="1224"/>
    </location>
</feature>
<dbReference type="SUPFAM" id="SSF57997">
    <property type="entry name" value="Tropomyosin"/>
    <property type="match status" value="2"/>
</dbReference>
<dbReference type="InterPro" id="IPR036179">
    <property type="entry name" value="Ig-like_dom_sf"/>
</dbReference>
<evidence type="ECO:0000256" key="1">
    <source>
        <dbReference type="SAM" id="Coils"/>
    </source>
</evidence>
<dbReference type="Proteomes" id="UP000515703">
    <property type="component" value="Chromosome"/>
</dbReference>
<feature type="coiled-coil region" evidence="1">
    <location>
        <begin position="711"/>
        <end position="983"/>
    </location>
</feature>
<dbReference type="KEGG" id="acht:bsdcttw_14350"/>
<dbReference type="SUPFAM" id="SSF48726">
    <property type="entry name" value="Immunoglobulin"/>
    <property type="match status" value="2"/>
</dbReference>
<feature type="signal peptide" evidence="2">
    <location>
        <begin position="1"/>
        <end position="29"/>
    </location>
</feature>
<dbReference type="Gene3D" id="1.20.5.170">
    <property type="match status" value="2"/>
</dbReference>
<reference evidence="4 5" key="2">
    <citation type="submission" date="2020-08" db="EMBL/GenBank/DDBJ databases">
        <authorList>
            <person name="Ueki A."/>
            <person name="Tonouchi A."/>
        </authorList>
    </citation>
    <scope>NUCLEOTIDE SEQUENCE [LARGE SCALE GENOMIC DNA]</scope>
    <source>
        <strain evidence="4 5">CTTW</strain>
    </source>
</reference>
<dbReference type="CDD" id="cd00096">
    <property type="entry name" value="Ig"/>
    <property type="match status" value="1"/>
</dbReference>
<dbReference type="Gene3D" id="1.10.287.1490">
    <property type="match status" value="3"/>
</dbReference>
<evidence type="ECO:0000256" key="2">
    <source>
        <dbReference type="SAM" id="SignalP"/>
    </source>
</evidence>
<dbReference type="InterPro" id="IPR007110">
    <property type="entry name" value="Ig-like_dom"/>
</dbReference>
<feature type="coiled-coil region" evidence="1">
    <location>
        <begin position="1253"/>
        <end position="1394"/>
    </location>
</feature>